<evidence type="ECO:0000313" key="3">
    <source>
        <dbReference type="EMBL" id="OHB15473.1"/>
    </source>
</evidence>
<dbReference type="Pfam" id="PF00092">
    <property type="entry name" value="VWA"/>
    <property type="match status" value="1"/>
</dbReference>
<dbReference type="InterPro" id="IPR036465">
    <property type="entry name" value="vWFA_dom_sf"/>
</dbReference>
<evidence type="ECO:0000313" key="4">
    <source>
        <dbReference type="Proteomes" id="UP000177697"/>
    </source>
</evidence>
<feature type="transmembrane region" description="Helical" evidence="1">
    <location>
        <begin position="12"/>
        <end position="35"/>
    </location>
</feature>
<comment type="caution">
    <text evidence="3">The sequence shown here is derived from an EMBL/GenBank/DDBJ whole genome shotgun (WGS) entry which is preliminary data.</text>
</comment>
<name>A0A1G2V1F4_9BACT</name>
<dbReference type="InterPro" id="IPR002035">
    <property type="entry name" value="VWF_A"/>
</dbReference>
<evidence type="ECO:0000256" key="1">
    <source>
        <dbReference type="SAM" id="Phobius"/>
    </source>
</evidence>
<dbReference type="SMART" id="SM00327">
    <property type="entry name" value="VWA"/>
    <property type="match status" value="1"/>
</dbReference>
<organism evidence="3 4">
    <name type="scientific">Candidatus Zambryskibacteria bacterium RIFOXYC1_FULL_39_10</name>
    <dbReference type="NCBI Taxonomy" id="1802779"/>
    <lineage>
        <taxon>Bacteria</taxon>
        <taxon>Candidatus Zambryskiibacteriota</taxon>
    </lineage>
</organism>
<dbReference type="SUPFAM" id="SSF53300">
    <property type="entry name" value="vWA-like"/>
    <property type="match status" value="1"/>
</dbReference>
<sequence length="470" mass="52223">MDEMSPWASRRKMIYLVVIVLILSSISFAIFWKYWYRTPTCFDNFKNGDEAGIDCGGSCSLICSNEAIKPIVRWDPRLFEVSDGVWSTLVYVENQNTNADAVYVPYTFTFYDENNSILGERKGATILPKSKVVGIFEGSILIENGARPRRAVFEIGNGVVWKKNEEVGEKIKITHSSILKLETAPRVEANIKNNSIEEIKNIELVAAIFDGADNVIAASRTFIEKLEKDKSADVFFTWPKTFELGSKACEKPTDVMLLLDRSGSMSSLGTNPPEPLFGAKEAAKSFALQLSGNDKIGFVSFASNVKDPIDLTLSSDKDLAKQIISEVSIEASSTQYTNVFEPLHFAWQELISARAQSDSSKVIVLLTDGVANNPRNPQGRTEADDIKYAEELASKEAVSIKRDGIIIYTIGLGEKINEVFLKNIASESDNYFFAPTAINLETIYKNISVDICKEVPARIEITYKIFGDVI</sequence>
<reference evidence="3 4" key="1">
    <citation type="journal article" date="2016" name="Nat. Commun.">
        <title>Thousands of microbial genomes shed light on interconnected biogeochemical processes in an aquifer system.</title>
        <authorList>
            <person name="Anantharaman K."/>
            <person name="Brown C.T."/>
            <person name="Hug L.A."/>
            <person name="Sharon I."/>
            <person name="Castelle C.J."/>
            <person name="Probst A.J."/>
            <person name="Thomas B.C."/>
            <person name="Singh A."/>
            <person name="Wilkins M.J."/>
            <person name="Karaoz U."/>
            <person name="Brodie E.L."/>
            <person name="Williams K.H."/>
            <person name="Hubbard S.S."/>
            <person name="Banfield J.F."/>
        </authorList>
    </citation>
    <scope>NUCLEOTIDE SEQUENCE [LARGE SCALE GENOMIC DNA]</scope>
</reference>
<keyword evidence="1" id="KW-0812">Transmembrane</keyword>
<accession>A0A1G2V1F4</accession>
<dbReference type="Gene3D" id="3.40.50.410">
    <property type="entry name" value="von Willebrand factor, type A domain"/>
    <property type="match status" value="1"/>
</dbReference>
<dbReference type="Proteomes" id="UP000177697">
    <property type="component" value="Unassembled WGS sequence"/>
</dbReference>
<proteinExistence type="predicted"/>
<dbReference type="CDD" id="cd00198">
    <property type="entry name" value="vWFA"/>
    <property type="match status" value="1"/>
</dbReference>
<keyword evidence="1" id="KW-1133">Transmembrane helix</keyword>
<protein>
    <recommendedName>
        <fullName evidence="2">VWFA domain-containing protein</fullName>
    </recommendedName>
</protein>
<dbReference type="PANTHER" id="PTHR24020:SF20">
    <property type="entry name" value="PH DOMAIN-CONTAINING PROTEIN"/>
    <property type="match status" value="1"/>
</dbReference>
<feature type="domain" description="VWFA" evidence="2">
    <location>
        <begin position="254"/>
        <end position="447"/>
    </location>
</feature>
<dbReference type="AlphaFoldDB" id="A0A1G2V1F4"/>
<keyword evidence="1" id="KW-0472">Membrane</keyword>
<dbReference type="PANTHER" id="PTHR24020">
    <property type="entry name" value="COLLAGEN ALPHA"/>
    <property type="match status" value="1"/>
</dbReference>
<evidence type="ECO:0000259" key="2">
    <source>
        <dbReference type="PROSITE" id="PS50234"/>
    </source>
</evidence>
<gene>
    <name evidence="3" type="ORF">A2431_02610</name>
</gene>
<dbReference type="PROSITE" id="PS50234">
    <property type="entry name" value="VWFA"/>
    <property type="match status" value="1"/>
</dbReference>
<dbReference type="InterPro" id="IPR050525">
    <property type="entry name" value="ECM_Assembly_Org"/>
</dbReference>
<dbReference type="EMBL" id="MHWW01000008">
    <property type="protein sequence ID" value="OHB15473.1"/>
    <property type="molecule type" value="Genomic_DNA"/>
</dbReference>